<evidence type="ECO:0000259" key="3">
    <source>
        <dbReference type="PROSITE" id="PS50850"/>
    </source>
</evidence>
<keyword evidence="2" id="KW-0472">Membrane</keyword>
<feature type="transmembrane region" description="Helical" evidence="2">
    <location>
        <begin position="371"/>
        <end position="393"/>
    </location>
</feature>
<protein>
    <submittedName>
        <fullName evidence="4">Major facilitator superfamily domain-containing protein</fullName>
    </submittedName>
</protein>
<dbReference type="Proteomes" id="UP001201812">
    <property type="component" value="Unassembled WGS sequence"/>
</dbReference>
<keyword evidence="2" id="KW-1133">Transmembrane helix</keyword>
<dbReference type="InterPro" id="IPR011701">
    <property type="entry name" value="MFS"/>
</dbReference>
<accession>A0AAD4R142</accession>
<dbReference type="Pfam" id="PF07690">
    <property type="entry name" value="MFS_1"/>
    <property type="match status" value="1"/>
</dbReference>
<name>A0AAD4R142_9BILA</name>
<dbReference type="PANTHER" id="PTHR45757:SF17">
    <property type="entry name" value="MAJOR FACILITATOR SUPERFAMILY (MFS) PROFILE DOMAIN-CONTAINING PROTEIN"/>
    <property type="match status" value="1"/>
</dbReference>
<feature type="transmembrane region" description="Helical" evidence="2">
    <location>
        <begin position="212"/>
        <end position="232"/>
    </location>
</feature>
<dbReference type="InterPro" id="IPR036259">
    <property type="entry name" value="MFS_trans_sf"/>
</dbReference>
<organism evidence="4 5">
    <name type="scientific">Ditylenchus destructor</name>
    <dbReference type="NCBI Taxonomy" id="166010"/>
    <lineage>
        <taxon>Eukaryota</taxon>
        <taxon>Metazoa</taxon>
        <taxon>Ecdysozoa</taxon>
        <taxon>Nematoda</taxon>
        <taxon>Chromadorea</taxon>
        <taxon>Rhabditida</taxon>
        <taxon>Tylenchina</taxon>
        <taxon>Tylenchomorpha</taxon>
        <taxon>Sphaerularioidea</taxon>
        <taxon>Anguinidae</taxon>
        <taxon>Anguininae</taxon>
        <taxon>Ditylenchus</taxon>
    </lineage>
</organism>
<dbReference type="GO" id="GO:0022857">
    <property type="term" value="F:transmembrane transporter activity"/>
    <property type="evidence" value="ECO:0007669"/>
    <property type="project" value="InterPro"/>
</dbReference>
<dbReference type="EMBL" id="JAKKPZ010000088">
    <property type="protein sequence ID" value="KAI1703048.1"/>
    <property type="molecule type" value="Genomic_DNA"/>
</dbReference>
<sequence length="482" mass="54266">MESVLAKYLHKNGSLENAARKTRARWLFKDRYRYFILFLGFLCATSLSANMSIFNFTLICMVPPPLNSNATLNAKEFNPANPTYPFSENQKAILMWALAVGTLFSTVPFSALFSRFGARYVLFGACILSAISTGLFPLALQLGFVPMIVLRFLQGVAYASDFAALGMLCSKWASLTQHGLFLSVVSSYSPASSMVTNTISGMLCSSRFGWPMAYFSFSIACLLFAFLWLYFYTDVPQDSNFMSSKEIEVVNRGKSKEHVNDTDKFIPYKAILRSKLVWIVWLNAFADLCSAAWTIQYQPSYFKYVLNFSVEETGFLTSVPTVIHLPLKLLSGWLSDEVRFLSERTKMIICNTISVGLPGVAYLGITFSPTPFLAFLWFILNAIFFAPAGGGFYKCGMLCSRQYSHFVMANIQVNKCMAMFISPAMMYFFVSDITSREQWRIIFLVFALLCFVSSALFCVVATDEPEPFTKLRQKEKDDSAVE</sequence>
<feature type="transmembrane region" description="Helical" evidence="2">
    <location>
        <begin position="441"/>
        <end position="462"/>
    </location>
</feature>
<feature type="transmembrane region" description="Helical" evidence="2">
    <location>
        <begin position="276"/>
        <end position="295"/>
    </location>
</feature>
<keyword evidence="5" id="KW-1185">Reference proteome</keyword>
<evidence type="ECO:0000256" key="2">
    <source>
        <dbReference type="SAM" id="Phobius"/>
    </source>
</evidence>
<dbReference type="GO" id="GO:0016020">
    <property type="term" value="C:membrane"/>
    <property type="evidence" value="ECO:0007669"/>
    <property type="project" value="UniProtKB-SubCell"/>
</dbReference>
<gene>
    <name evidence="4" type="ORF">DdX_15107</name>
</gene>
<dbReference type="Gene3D" id="1.20.1250.20">
    <property type="entry name" value="MFS general substrate transporter like domains"/>
    <property type="match status" value="2"/>
</dbReference>
<comment type="subcellular location">
    <subcellularLocation>
        <location evidence="1">Membrane</location>
        <topology evidence="1">Multi-pass membrane protein</topology>
    </subcellularLocation>
</comment>
<feature type="transmembrane region" description="Helical" evidence="2">
    <location>
        <begin position="315"/>
        <end position="335"/>
    </location>
</feature>
<dbReference type="AlphaFoldDB" id="A0AAD4R142"/>
<feature type="transmembrane region" description="Helical" evidence="2">
    <location>
        <begin position="347"/>
        <end position="365"/>
    </location>
</feature>
<reference evidence="4" key="1">
    <citation type="submission" date="2022-01" db="EMBL/GenBank/DDBJ databases">
        <title>Genome Sequence Resource for Two Populations of Ditylenchus destructor, the Migratory Endoparasitic Phytonematode.</title>
        <authorList>
            <person name="Zhang H."/>
            <person name="Lin R."/>
            <person name="Xie B."/>
        </authorList>
    </citation>
    <scope>NUCLEOTIDE SEQUENCE</scope>
    <source>
        <strain evidence="4">BazhouSP</strain>
    </source>
</reference>
<proteinExistence type="predicted"/>
<evidence type="ECO:0000313" key="4">
    <source>
        <dbReference type="EMBL" id="KAI1703048.1"/>
    </source>
</evidence>
<dbReference type="InterPro" id="IPR020846">
    <property type="entry name" value="MFS_dom"/>
</dbReference>
<dbReference type="PROSITE" id="PS50850">
    <property type="entry name" value="MFS"/>
    <property type="match status" value="1"/>
</dbReference>
<evidence type="ECO:0000256" key="1">
    <source>
        <dbReference type="ARBA" id="ARBA00004141"/>
    </source>
</evidence>
<feature type="transmembrane region" description="Helical" evidence="2">
    <location>
        <begin position="120"/>
        <end position="142"/>
    </location>
</feature>
<dbReference type="SUPFAM" id="SSF103473">
    <property type="entry name" value="MFS general substrate transporter"/>
    <property type="match status" value="1"/>
</dbReference>
<feature type="transmembrane region" description="Helical" evidence="2">
    <location>
        <begin position="93"/>
        <end position="113"/>
    </location>
</feature>
<dbReference type="PANTHER" id="PTHR45757">
    <property type="entry name" value="PROTEIN CBG23364-RELATED"/>
    <property type="match status" value="1"/>
</dbReference>
<feature type="domain" description="Major facilitator superfamily (MFS) profile" evidence="3">
    <location>
        <begin position="41"/>
        <end position="465"/>
    </location>
</feature>
<comment type="caution">
    <text evidence="4">The sequence shown here is derived from an EMBL/GenBank/DDBJ whole genome shotgun (WGS) entry which is preliminary data.</text>
</comment>
<evidence type="ECO:0000313" key="5">
    <source>
        <dbReference type="Proteomes" id="UP001201812"/>
    </source>
</evidence>
<feature type="transmembrane region" description="Helical" evidence="2">
    <location>
        <begin position="34"/>
        <end position="59"/>
    </location>
</feature>
<feature type="transmembrane region" description="Helical" evidence="2">
    <location>
        <begin position="405"/>
        <end position="429"/>
    </location>
</feature>
<keyword evidence="2" id="KW-0812">Transmembrane</keyword>